<sequence>MNPTPNPEATRPQAPAKSRLVPWLIGLPVSIFAILMLIGRLMDDPQSEQRWVDRETIKICWKQTAKPEAERKAQEFRSQADCEQLEFAFKQKYDENP</sequence>
<name>A0ABV3ZWC7_9BURK</name>
<reference evidence="2 3" key="1">
    <citation type="journal article" date="2013" name="Int. J. Syst. Evol. Microbiol.">
        <title>Comamonas guangdongensis sp. nov., isolated from subterranean forest sediment, and emended description of the genus Comamonas.</title>
        <authorList>
            <person name="Zhang J."/>
            <person name="Wang Y."/>
            <person name="Zhou S."/>
            <person name="Wu C."/>
            <person name="He J."/>
            <person name="Li F."/>
        </authorList>
    </citation>
    <scope>NUCLEOTIDE SEQUENCE [LARGE SCALE GENOMIC DNA]</scope>
    <source>
        <strain evidence="2 3">CCTCC AB2011133</strain>
    </source>
</reference>
<dbReference type="Proteomes" id="UP001561046">
    <property type="component" value="Unassembled WGS sequence"/>
</dbReference>
<keyword evidence="1" id="KW-1133">Transmembrane helix</keyword>
<proteinExistence type="predicted"/>
<comment type="caution">
    <text evidence="2">The sequence shown here is derived from an EMBL/GenBank/DDBJ whole genome shotgun (WGS) entry which is preliminary data.</text>
</comment>
<gene>
    <name evidence="2" type="ORF">AB6724_13010</name>
</gene>
<feature type="transmembrane region" description="Helical" evidence="1">
    <location>
        <begin position="20"/>
        <end position="41"/>
    </location>
</feature>
<keyword evidence="1" id="KW-0472">Membrane</keyword>
<protein>
    <submittedName>
        <fullName evidence="2">Uncharacterized protein</fullName>
    </submittedName>
</protein>
<evidence type="ECO:0000256" key="1">
    <source>
        <dbReference type="SAM" id="Phobius"/>
    </source>
</evidence>
<evidence type="ECO:0000313" key="2">
    <source>
        <dbReference type="EMBL" id="MEX8193758.1"/>
    </source>
</evidence>
<keyword evidence="1" id="KW-0812">Transmembrane</keyword>
<accession>A0ABV3ZWC7</accession>
<dbReference type="EMBL" id="JBFYGN010000013">
    <property type="protein sequence ID" value="MEX8193758.1"/>
    <property type="molecule type" value="Genomic_DNA"/>
</dbReference>
<organism evidence="2 3">
    <name type="scientific">Comamonas guangdongensis</name>
    <dbReference type="NCBI Taxonomy" id="510515"/>
    <lineage>
        <taxon>Bacteria</taxon>
        <taxon>Pseudomonadati</taxon>
        <taxon>Pseudomonadota</taxon>
        <taxon>Betaproteobacteria</taxon>
        <taxon>Burkholderiales</taxon>
        <taxon>Comamonadaceae</taxon>
        <taxon>Comamonas</taxon>
    </lineage>
</organism>
<evidence type="ECO:0000313" key="3">
    <source>
        <dbReference type="Proteomes" id="UP001561046"/>
    </source>
</evidence>
<dbReference type="RefSeq" id="WP_369338952.1">
    <property type="nucleotide sequence ID" value="NZ_JBFYGN010000013.1"/>
</dbReference>
<keyword evidence="3" id="KW-1185">Reference proteome</keyword>